<dbReference type="InterPro" id="IPR002569">
    <property type="entry name" value="Met_Sox_Rdtase_MsrA_dom"/>
</dbReference>
<comment type="catalytic activity">
    <reaction evidence="2 4">
        <text>L-methionyl-[protein] + [thioredoxin]-disulfide + H2O = L-methionyl-(S)-S-oxide-[protein] + [thioredoxin]-dithiol</text>
        <dbReference type="Rhea" id="RHEA:14217"/>
        <dbReference type="Rhea" id="RHEA-COMP:10698"/>
        <dbReference type="Rhea" id="RHEA-COMP:10700"/>
        <dbReference type="Rhea" id="RHEA-COMP:12313"/>
        <dbReference type="Rhea" id="RHEA-COMP:12315"/>
        <dbReference type="ChEBI" id="CHEBI:15377"/>
        <dbReference type="ChEBI" id="CHEBI:16044"/>
        <dbReference type="ChEBI" id="CHEBI:29950"/>
        <dbReference type="ChEBI" id="CHEBI:44120"/>
        <dbReference type="ChEBI" id="CHEBI:50058"/>
        <dbReference type="EC" id="1.8.4.11"/>
    </reaction>
</comment>
<keyword evidence="1 4" id="KW-0560">Oxidoreductase</keyword>
<evidence type="ECO:0000313" key="6">
    <source>
        <dbReference type="EMBL" id="RFM25383.1"/>
    </source>
</evidence>
<sequence length="222" mass="25411">MRTLIFACFFLTSCLAYENPKPELEGKHSMTPLTNGTTEQMTVGGGCFWCMEAVFQRIDGVLKVESGYAGGHVPNPTYEQVCSGTTGHAEVVQVTYDPQKISYKTLLEIFFRTHDPTTPNRQGNDVGTQYRSIILYHNPEQQRIAEEVIRETNAAKIWPNPIVTEVVPLTAFYKAEAYHQNYYNQNRTKNPYCIFVIDPKVQKLQKEYKHMLKKEYVPSQEG</sequence>
<dbReference type="PANTHER" id="PTHR43774">
    <property type="entry name" value="PEPTIDE METHIONINE SULFOXIDE REDUCTASE"/>
    <property type="match status" value="1"/>
</dbReference>
<evidence type="ECO:0000256" key="2">
    <source>
        <dbReference type="ARBA" id="ARBA00047806"/>
    </source>
</evidence>
<name>A0A395M3L3_9BACT</name>
<reference evidence="6 7" key="1">
    <citation type="journal article" date="2011" name="ISME J.">
        <title>Community ecology of hot spring cyanobacterial mats: predominant populations and their functional potential.</title>
        <authorList>
            <person name="Klatt C.G."/>
            <person name="Wood J.M."/>
            <person name="Rusch D.B."/>
            <person name="Bateson M.M."/>
            <person name="Hamamura N."/>
            <person name="Heidelberg J.F."/>
            <person name="Grossman A.R."/>
            <person name="Bhaya D."/>
            <person name="Cohan F.M."/>
            <person name="Kuhl M."/>
            <person name="Bryant D.A."/>
            <person name="Ward D.M."/>
        </authorList>
    </citation>
    <scope>NUCLEOTIDE SEQUENCE [LARGE SCALE GENOMIC DNA]</scope>
    <source>
        <strain evidence="6">OS</strain>
    </source>
</reference>
<dbReference type="AlphaFoldDB" id="A0A395M3L3"/>
<feature type="domain" description="Peptide methionine sulphoxide reductase MsrA" evidence="5">
    <location>
        <begin position="41"/>
        <end position="193"/>
    </location>
</feature>
<evidence type="ECO:0000313" key="7">
    <source>
        <dbReference type="Proteomes" id="UP000266389"/>
    </source>
</evidence>
<dbReference type="HAMAP" id="MF_01401">
    <property type="entry name" value="MsrA"/>
    <property type="match status" value="1"/>
</dbReference>
<comment type="caution">
    <text evidence="6">The sequence shown here is derived from an EMBL/GenBank/DDBJ whole genome shotgun (WGS) entry which is preliminary data.</text>
</comment>
<feature type="active site" evidence="4">
    <location>
        <position position="47"/>
    </location>
</feature>
<organism evidence="6 7">
    <name type="scientific">Candidatus Thermochlorobacter aerophilus</name>
    <dbReference type="NCBI Taxonomy" id="1868324"/>
    <lineage>
        <taxon>Bacteria</taxon>
        <taxon>Pseudomonadati</taxon>
        <taxon>Chlorobiota</taxon>
        <taxon>Chlorobiia</taxon>
        <taxon>Chlorobiales</taxon>
        <taxon>Candidatus Thermochlorobacteriaceae</taxon>
        <taxon>Candidatus Thermochlorobacter</taxon>
    </lineage>
</organism>
<dbReference type="NCBIfam" id="TIGR00401">
    <property type="entry name" value="msrA"/>
    <property type="match status" value="1"/>
</dbReference>
<dbReference type="InterPro" id="IPR036509">
    <property type="entry name" value="Met_Sox_Rdtase_MsrA_sf"/>
</dbReference>
<comment type="catalytic activity">
    <reaction evidence="3 4">
        <text>[thioredoxin]-disulfide + L-methionine + H2O = L-methionine (S)-S-oxide + [thioredoxin]-dithiol</text>
        <dbReference type="Rhea" id="RHEA:19993"/>
        <dbReference type="Rhea" id="RHEA-COMP:10698"/>
        <dbReference type="Rhea" id="RHEA-COMP:10700"/>
        <dbReference type="ChEBI" id="CHEBI:15377"/>
        <dbReference type="ChEBI" id="CHEBI:29950"/>
        <dbReference type="ChEBI" id="CHEBI:50058"/>
        <dbReference type="ChEBI" id="CHEBI:57844"/>
        <dbReference type="ChEBI" id="CHEBI:58772"/>
        <dbReference type="EC" id="1.8.4.11"/>
    </reaction>
</comment>
<dbReference type="SUPFAM" id="SSF55068">
    <property type="entry name" value="Peptide methionine sulfoxide reductase"/>
    <property type="match status" value="1"/>
</dbReference>
<dbReference type="Gene3D" id="3.30.1060.10">
    <property type="entry name" value="Peptide methionine sulphoxide reductase MsrA"/>
    <property type="match status" value="1"/>
</dbReference>
<proteinExistence type="inferred from homology"/>
<dbReference type="GO" id="GO:0033744">
    <property type="term" value="F:L-methionine:thioredoxin-disulfide S-oxidoreductase activity"/>
    <property type="evidence" value="ECO:0007669"/>
    <property type="project" value="RHEA"/>
</dbReference>
<dbReference type="Proteomes" id="UP000266389">
    <property type="component" value="Unassembled WGS sequence"/>
</dbReference>
<dbReference type="Pfam" id="PF01625">
    <property type="entry name" value="PMSR"/>
    <property type="match status" value="1"/>
</dbReference>
<protein>
    <recommendedName>
        <fullName evidence="4">Peptide methionine sulfoxide reductase MsrA</fullName>
        <shortName evidence="4">Protein-methionine-S-oxide reductase</shortName>
        <ecNumber evidence="4">1.8.4.11</ecNumber>
    </recommendedName>
    <alternativeName>
        <fullName evidence="4">Peptide-methionine (S)-S-oxide reductase</fullName>
        <shortName evidence="4">Peptide Met(O) reductase</shortName>
    </alternativeName>
</protein>
<dbReference type="EC" id="1.8.4.11" evidence="4"/>
<evidence type="ECO:0000256" key="1">
    <source>
        <dbReference type="ARBA" id="ARBA00023002"/>
    </source>
</evidence>
<dbReference type="GO" id="GO:0008113">
    <property type="term" value="F:peptide-methionine (S)-S-oxide reductase activity"/>
    <property type="evidence" value="ECO:0007669"/>
    <property type="project" value="UniProtKB-UniRule"/>
</dbReference>
<accession>A0A395M3L3</accession>
<gene>
    <name evidence="4 6" type="primary">msrA</name>
    <name evidence="6" type="ORF">D0433_01395</name>
</gene>
<evidence type="ECO:0000256" key="4">
    <source>
        <dbReference type="HAMAP-Rule" id="MF_01401"/>
    </source>
</evidence>
<evidence type="ECO:0000259" key="5">
    <source>
        <dbReference type="Pfam" id="PF01625"/>
    </source>
</evidence>
<comment type="similarity">
    <text evidence="4">Belongs to the MsrA Met sulfoxide reductase family.</text>
</comment>
<dbReference type="PANTHER" id="PTHR43774:SF1">
    <property type="entry name" value="PEPTIDE METHIONINE SULFOXIDE REDUCTASE MSRA 2"/>
    <property type="match status" value="1"/>
</dbReference>
<dbReference type="EMBL" id="PHFL01000007">
    <property type="protein sequence ID" value="RFM25383.1"/>
    <property type="molecule type" value="Genomic_DNA"/>
</dbReference>
<comment type="function">
    <text evidence="4">Has an important function as a repair enzyme for proteins that have been inactivated by oxidation. Catalyzes the reversible oxidation-reduction of methionine sulfoxide in proteins to methionine.</text>
</comment>
<evidence type="ECO:0000256" key="3">
    <source>
        <dbReference type="ARBA" id="ARBA00048782"/>
    </source>
</evidence>